<proteinExistence type="predicted"/>
<keyword evidence="3" id="KW-1185">Reference proteome</keyword>
<dbReference type="Proteomes" id="UP000249828">
    <property type="component" value="Unassembled WGS sequence"/>
</dbReference>
<name>A0A2W4BF69_9ENTE</name>
<organism evidence="2 3">
    <name type="scientific">Enterococcus plantarum</name>
    <dbReference type="NCBI Taxonomy" id="1077675"/>
    <lineage>
        <taxon>Bacteria</taxon>
        <taxon>Bacillati</taxon>
        <taxon>Bacillota</taxon>
        <taxon>Bacilli</taxon>
        <taxon>Lactobacillales</taxon>
        <taxon>Enterococcaceae</taxon>
        <taxon>Enterococcus</taxon>
    </lineage>
</organism>
<dbReference type="EMBL" id="PIEU01000124">
    <property type="protein sequence ID" value="PZL70115.1"/>
    <property type="molecule type" value="Genomic_DNA"/>
</dbReference>
<dbReference type="AlphaFoldDB" id="A0A2W4BF69"/>
<dbReference type="RefSeq" id="WP_111248378.1">
    <property type="nucleotide sequence ID" value="NZ_PIEU01000100.1"/>
</dbReference>
<dbReference type="EMBL" id="PIEU01000100">
    <property type="protein sequence ID" value="PZL71732.1"/>
    <property type="molecule type" value="Genomic_DNA"/>
</dbReference>
<evidence type="ECO:0000313" key="2">
    <source>
        <dbReference type="EMBL" id="PZL71732.1"/>
    </source>
</evidence>
<reference evidence="2 3" key="1">
    <citation type="submission" date="2017-11" db="EMBL/GenBank/DDBJ databases">
        <title>Draft genome sequence of Enterococcus plantarum TRW2 strain isolated from lettuce.</title>
        <authorList>
            <person name="Kim E.B."/>
            <person name="Marco M.L."/>
            <person name="Williams T.R."/>
            <person name="You I.H."/>
        </authorList>
    </citation>
    <scope>NUCLEOTIDE SEQUENCE [LARGE SCALE GENOMIC DNA]</scope>
    <source>
        <strain evidence="2 3">TRW2</strain>
    </source>
</reference>
<sequence>MIEKGTKVKYIGTGVRKYTGQLLEVKSVGKNCVILYFPKADRHQVAIENGGIWKQESLLCGHSEVVEV</sequence>
<protein>
    <submittedName>
        <fullName evidence="2">Uncharacterized protein</fullName>
    </submittedName>
</protein>
<gene>
    <name evidence="2" type="ORF">CI088_12090</name>
    <name evidence="1" type="ORF">CI088_15820</name>
</gene>
<evidence type="ECO:0000313" key="1">
    <source>
        <dbReference type="EMBL" id="PZL70115.1"/>
    </source>
</evidence>
<accession>A0A2W4BF69</accession>
<dbReference type="STRING" id="1077675.BCR22_07300"/>
<comment type="caution">
    <text evidence="2">The sequence shown here is derived from an EMBL/GenBank/DDBJ whole genome shotgun (WGS) entry which is preliminary data.</text>
</comment>
<evidence type="ECO:0000313" key="3">
    <source>
        <dbReference type="Proteomes" id="UP000249828"/>
    </source>
</evidence>